<dbReference type="GO" id="GO:0015833">
    <property type="term" value="P:peptide transport"/>
    <property type="evidence" value="ECO:0007669"/>
    <property type="project" value="InterPro"/>
</dbReference>
<dbReference type="PROSITE" id="PS50893">
    <property type="entry name" value="ABC_TRANSPORTER_2"/>
    <property type="match status" value="1"/>
</dbReference>
<dbReference type="AlphaFoldDB" id="A0AB39HQ03"/>
<keyword evidence="4 6" id="KW-0067">ATP-binding</keyword>
<dbReference type="Gene3D" id="3.40.50.300">
    <property type="entry name" value="P-loop containing nucleotide triphosphate hydrolases"/>
    <property type="match status" value="1"/>
</dbReference>
<dbReference type="PROSITE" id="PS00211">
    <property type="entry name" value="ABC_TRANSPORTER_1"/>
    <property type="match status" value="1"/>
</dbReference>
<organism evidence="6">
    <name type="scientific">Ornithinibacillus sp. 4-3</name>
    <dbReference type="NCBI Taxonomy" id="3231488"/>
    <lineage>
        <taxon>Bacteria</taxon>
        <taxon>Bacillati</taxon>
        <taxon>Bacillota</taxon>
        <taxon>Bacilli</taxon>
        <taxon>Bacillales</taxon>
        <taxon>Bacillaceae</taxon>
        <taxon>Ornithinibacillus</taxon>
    </lineage>
</organism>
<feature type="domain" description="ABC transporter" evidence="5">
    <location>
        <begin position="6"/>
        <end position="254"/>
    </location>
</feature>
<dbReference type="PANTHER" id="PTHR43776">
    <property type="entry name" value="TRANSPORT ATP-BINDING PROTEIN"/>
    <property type="match status" value="1"/>
</dbReference>
<dbReference type="GO" id="GO:0016887">
    <property type="term" value="F:ATP hydrolysis activity"/>
    <property type="evidence" value="ECO:0007669"/>
    <property type="project" value="InterPro"/>
</dbReference>
<dbReference type="InterPro" id="IPR027417">
    <property type="entry name" value="P-loop_NTPase"/>
</dbReference>
<proteinExistence type="inferred from homology"/>
<evidence type="ECO:0000256" key="1">
    <source>
        <dbReference type="ARBA" id="ARBA00005417"/>
    </source>
</evidence>
<dbReference type="PANTHER" id="PTHR43776:SF7">
    <property type="entry name" value="D,D-DIPEPTIDE TRANSPORT ATP-BINDING PROTEIN DDPF-RELATED"/>
    <property type="match status" value="1"/>
</dbReference>
<evidence type="ECO:0000256" key="2">
    <source>
        <dbReference type="ARBA" id="ARBA00022448"/>
    </source>
</evidence>
<dbReference type="Pfam" id="PF08352">
    <property type="entry name" value="oligo_HPY"/>
    <property type="match status" value="1"/>
</dbReference>
<evidence type="ECO:0000256" key="3">
    <source>
        <dbReference type="ARBA" id="ARBA00022741"/>
    </source>
</evidence>
<protein>
    <submittedName>
        <fullName evidence="6">ABC transporter ATP-binding protein</fullName>
    </submittedName>
</protein>
<evidence type="ECO:0000313" key="6">
    <source>
        <dbReference type="EMBL" id="XDK33507.1"/>
    </source>
</evidence>
<gene>
    <name evidence="6" type="ORF">AB4Y30_03875</name>
</gene>
<reference evidence="6" key="1">
    <citation type="submission" date="2024-07" db="EMBL/GenBank/DDBJ databases">
        <title>Halotolerant mesophilic bacterium Ornithinibacillus sp. 4-3, sp. nov., isolated from soil.</title>
        <authorList>
            <person name="Sidarenka A.V."/>
            <person name="Guliayeva D.E."/>
            <person name="Leanovich S.I."/>
            <person name="Hileuskaya K.S."/>
            <person name="Akhremchuk A.E."/>
            <person name="Sikolenko M.A."/>
            <person name="Valentovich L.N."/>
        </authorList>
    </citation>
    <scope>NUCLEOTIDE SEQUENCE</scope>
    <source>
        <strain evidence="6">4-3</strain>
    </source>
</reference>
<dbReference type="CDD" id="cd03257">
    <property type="entry name" value="ABC_NikE_OppD_transporters"/>
    <property type="match status" value="1"/>
</dbReference>
<dbReference type="SMART" id="SM00382">
    <property type="entry name" value="AAA"/>
    <property type="match status" value="1"/>
</dbReference>
<dbReference type="SUPFAM" id="SSF52540">
    <property type="entry name" value="P-loop containing nucleoside triphosphate hydrolases"/>
    <property type="match status" value="1"/>
</dbReference>
<dbReference type="Pfam" id="PF00005">
    <property type="entry name" value="ABC_tran"/>
    <property type="match status" value="1"/>
</dbReference>
<dbReference type="InterPro" id="IPR003593">
    <property type="entry name" value="AAA+_ATPase"/>
</dbReference>
<keyword evidence="2" id="KW-0813">Transport</keyword>
<dbReference type="GO" id="GO:0005524">
    <property type="term" value="F:ATP binding"/>
    <property type="evidence" value="ECO:0007669"/>
    <property type="project" value="UniProtKB-KW"/>
</dbReference>
<sequence length="264" mass="29657">MTDPILEVKNLKIYYNTKSNIFSKGASGQNKAVDDVSLKINKNEIHGLVGESGSGKSSLARAVMGLSPITEGRILFNGNDISNRKHGKDRVKIQMIFQDPNSSLNPNMRIKEILEEPIIVNRLMRKDEIMPRLLELMELIDLPVSYLDRYPHQLSGGQRQRVGVARAMTTDPELIIADEPTSALDVSIQAQLLNLLYELKEQKGLSILFISHNLAVIRYISDYISVMKKGEIVETGKALEVFNQPEHPYTKKLISSIPTLKKFS</sequence>
<keyword evidence="3" id="KW-0547">Nucleotide-binding</keyword>
<evidence type="ECO:0000259" key="5">
    <source>
        <dbReference type="PROSITE" id="PS50893"/>
    </source>
</evidence>
<accession>A0AB39HQ03</accession>
<dbReference type="FunFam" id="3.40.50.300:FF:000016">
    <property type="entry name" value="Oligopeptide ABC transporter ATP-binding component"/>
    <property type="match status" value="1"/>
</dbReference>
<comment type="similarity">
    <text evidence="1">Belongs to the ABC transporter superfamily.</text>
</comment>
<dbReference type="EMBL" id="CP162599">
    <property type="protein sequence ID" value="XDK33507.1"/>
    <property type="molecule type" value="Genomic_DNA"/>
</dbReference>
<name>A0AB39HQ03_9BACI</name>
<dbReference type="RefSeq" id="WP_368654185.1">
    <property type="nucleotide sequence ID" value="NZ_CP162599.1"/>
</dbReference>
<dbReference type="InterPro" id="IPR050319">
    <property type="entry name" value="ABC_transp_ATP-bind"/>
</dbReference>
<dbReference type="GO" id="GO:0055085">
    <property type="term" value="P:transmembrane transport"/>
    <property type="evidence" value="ECO:0007669"/>
    <property type="project" value="UniProtKB-ARBA"/>
</dbReference>
<dbReference type="InterPro" id="IPR017871">
    <property type="entry name" value="ABC_transporter-like_CS"/>
</dbReference>
<dbReference type="InterPro" id="IPR003439">
    <property type="entry name" value="ABC_transporter-like_ATP-bd"/>
</dbReference>
<evidence type="ECO:0000256" key="4">
    <source>
        <dbReference type="ARBA" id="ARBA00022840"/>
    </source>
</evidence>
<dbReference type="InterPro" id="IPR013563">
    <property type="entry name" value="Oligopep_ABC_C"/>
</dbReference>